<gene>
    <name evidence="2" type="ORF">DH17_02750</name>
</gene>
<dbReference type="Gene3D" id="3.10.450.50">
    <property type="match status" value="1"/>
</dbReference>
<name>A0A0B2UBH2_9GAMM</name>
<evidence type="ECO:0000313" key="3">
    <source>
        <dbReference type="Proteomes" id="UP000031012"/>
    </source>
</evidence>
<comment type="caution">
    <text evidence="2">The sequence shown here is derived from an EMBL/GenBank/DDBJ whole genome shotgun (WGS) entry which is preliminary data.</text>
</comment>
<protein>
    <submittedName>
        <fullName evidence="2">Ketosteroid isomerase</fullName>
    </submittedName>
</protein>
<dbReference type="InterPro" id="IPR027843">
    <property type="entry name" value="DUF4440"/>
</dbReference>
<sequence>MDEDLIRDLENQRFQAILNKDYLTFRNLCHSSLHYMHSNGIADNLDSYIQKCETNFYQYQWIKHPIDKIEFFNNCAFVFGEMQAELLINSIPKQLDNKTLSIWIKDQTSWKFYAFQPTSKA</sequence>
<dbReference type="InterPro" id="IPR032710">
    <property type="entry name" value="NTF2-like_dom_sf"/>
</dbReference>
<organism evidence="2 3">
    <name type="scientific">Acinetobacter oleivorans</name>
    <dbReference type="NCBI Taxonomy" id="1148157"/>
    <lineage>
        <taxon>Bacteria</taxon>
        <taxon>Pseudomonadati</taxon>
        <taxon>Pseudomonadota</taxon>
        <taxon>Gammaproteobacteria</taxon>
        <taxon>Moraxellales</taxon>
        <taxon>Moraxellaceae</taxon>
        <taxon>Acinetobacter</taxon>
    </lineage>
</organism>
<evidence type="ECO:0000313" key="2">
    <source>
        <dbReference type="EMBL" id="KHN66260.1"/>
    </source>
</evidence>
<dbReference type="Pfam" id="PF14534">
    <property type="entry name" value="DUF4440"/>
    <property type="match status" value="1"/>
</dbReference>
<dbReference type="AlphaFoldDB" id="A0A0B2UBH2"/>
<dbReference type="Proteomes" id="UP000031012">
    <property type="component" value="Unassembled WGS sequence"/>
</dbReference>
<dbReference type="SUPFAM" id="SSF54427">
    <property type="entry name" value="NTF2-like"/>
    <property type="match status" value="1"/>
</dbReference>
<reference evidence="2 3" key="1">
    <citation type="submission" date="2014-03" db="EMBL/GenBank/DDBJ databases">
        <title>Genome sequence of the diesel-degrader and plant-growth promoter Acinetobacter oleivorans PF-1 isolated from the roots of poplar tree.</title>
        <authorList>
            <person name="Gkorezis P."/>
            <person name="van Hamme J."/>
            <person name="Rineau F."/>
            <person name="Vangronsveld J."/>
            <person name="Francetti A."/>
        </authorList>
    </citation>
    <scope>NUCLEOTIDE SEQUENCE [LARGE SCALE GENOMIC DNA]</scope>
    <source>
        <strain evidence="2 3">PF1</strain>
    </source>
</reference>
<keyword evidence="2" id="KW-0413">Isomerase</keyword>
<dbReference type="GO" id="GO:0016853">
    <property type="term" value="F:isomerase activity"/>
    <property type="evidence" value="ECO:0007669"/>
    <property type="project" value="UniProtKB-KW"/>
</dbReference>
<feature type="domain" description="DUF4440" evidence="1">
    <location>
        <begin position="6"/>
        <end position="111"/>
    </location>
</feature>
<evidence type="ECO:0000259" key="1">
    <source>
        <dbReference type="Pfam" id="PF14534"/>
    </source>
</evidence>
<dbReference type="EMBL" id="JHQK01000013">
    <property type="protein sequence ID" value="KHN66260.1"/>
    <property type="molecule type" value="Genomic_DNA"/>
</dbReference>
<proteinExistence type="predicted"/>
<accession>A0A0B2UBH2</accession>